<dbReference type="Gene3D" id="3.30.420.10">
    <property type="entry name" value="Ribonuclease H-like superfamily/Ribonuclease H"/>
    <property type="match status" value="1"/>
</dbReference>
<proteinExistence type="predicted"/>
<protein>
    <submittedName>
        <fullName evidence="1">Inhibitor of the KinA pathway to sporulation, predicted exonuclease</fullName>
    </submittedName>
</protein>
<dbReference type="GO" id="GO:0003676">
    <property type="term" value="F:nucleic acid binding"/>
    <property type="evidence" value="ECO:0007669"/>
    <property type="project" value="InterPro"/>
</dbReference>
<dbReference type="SUPFAM" id="SSF53098">
    <property type="entry name" value="Ribonuclease H-like"/>
    <property type="match status" value="1"/>
</dbReference>
<dbReference type="EMBL" id="LR134318">
    <property type="protein sequence ID" value="VEF10868.1"/>
    <property type="molecule type" value="Genomic_DNA"/>
</dbReference>
<evidence type="ECO:0000313" key="2">
    <source>
        <dbReference type="Proteomes" id="UP000281909"/>
    </source>
</evidence>
<sequence length="102" mass="11875">MRLMTRNHQGRSLSFPIRWKPSKIGMVVIDLETLEVVDELQRFVRPQINPVLTDFCKGLTSFNKQIWTVQEPMRRLARSWERLLGDIQTLLGRPGLIMILGS</sequence>
<keyword evidence="1" id="KW-0540">Nuclease</keyword>
<dbReference type="AlphaFoldDB" id="A0A448DVV5"/>
<organism evidence="1 2">
    <name type="scientific">Pseudomonas fluorescens</name>
    <dbReference type="NCBI Taxonomy" id="294"/>
    <lineage>
        <taxon>Bacteria</taxon>
        <taxon>Pseudomonadati</taxon>
        <taxon>Pseudomonadota</taxon>
        <taxon>Gammaproteobacteria</taxon>
        <taxon>Pseudomonadales</taxon>
        <taxon>Pseudomonadaceae</taxon>
        <taxon>Pseudomonas</taxon>
    </lineage>
</organism>
<gene>
    <name evidence="1" type="ORF">NCTC9428_02482</name>
</gene>
<dbReference type="Proteomes" id="UP000281909">
    <property type="component" value="Chromosome"/>
</dbReference>
<keyword evidence="1" id="KW-0269">Exonuclease</keyword>
<accession>A0A448DVV5</accession>
<dbReference type="GO" id="GO:0004527">
    <property type="term" value="F:exonuclease activity"/>
    <property type="evidence" value="ECO:0007669"/>
    <property type="project" value="UniProtKB-KW"/>
</dbReference>
<dbReference type="InterPro" id="IPR036397">
    <property type="entry name" value="RNaseH_sf"/>
</dbReference>
<keyword evidence="1" id="KW-0378">Hydrolase</keyword>
<name>A0A448DVV5_PSEFL</name>
<dbReference type="InterPro" id="IPR012337">
    <property type="entry name" value="RNaseH-like_sf"/>
</dbReference>
<evidence type="ECO:0000313" key="1">
    <source>
        <dbReference type="EMBL" id="VEF10868.1"/>
    </source>
</evidence>
<reference evidence="1 2" key="1">
    <citation type="submission" date="2018-12" db="EMBL/GenBank/DDBJ databases">
        <authorList>
            <consortium name="Pathogen Informatics"/>
        </authorList>
    </citation>
    <scope>NUCLEOTIDE SEQUENCE [LARGE SCALE GENOMIC DNA]</scope>
    <source>
        <strain evidence="1 2">NCTC9428</strain>
    </source>
</reference>